<dbReference type="AlphaFoldDB" id="A0A157Z2K7"/>
<feature type="chain" id="PRO_5007618803" evidence="1">
    <location>
        <begin position="23"/>
        <end position="91"/>
    </location>
</feature>
<comment type="caution">
    <text evidence="2">The sequence shown here is derived from an EMBL/GenBank/DDBJ whole genome shotgun (WGS) entry which is preliminary data.</text>
</comment>
<organism evidence="2 3">
    <name type="scientific">Caballeronia glebae</name>
    <dbReference type="NCBI Taxonomy" id="1777143"/>
    <lineage>
        <taxon>Bacteria</taxon>
        <taxon>Pseudomonadati</taxon>
        <taxon>Pseudomonadota</taxon>
        <taxon>Betaproteobacteria</taxon>
        <taxon>Burkholderiales</taxon>
        <taxon>Burkholderiaceae</taxon>
        <taxon>Caballeronia</taxon>
    </lineage>
</organism>
<evidence type="ECO:0000256" key="1">
    <source>
        <dbReference type="SAM" id="SignalP"/>
    </source>
</evidence>
<sequence>MQRSNIFSSAFALAFCSIPLFFAPTANCRAATQLPDAHILADAPFQFHADQRIFSPMRVDLLDPRIFSPDGLIAPERLHPSGDQFARRVST</sequence>
<proteinExistence type="predicted"/>
<keyword evidence="3" id="KW-1185">Reference proteome</keyword>
<dbReference type="EMBL" id="FCOJ02000001">
    <property type="protein sequence ID" value="SAK39227.1"/>
    <property type="molecule type" value="Genomic_DNA"/>
</dbReference>
<dbReference type="Proteomes" id="UP000054596">
    <property type="component" value="Unassembled WGS sequence"/>
</dbReference>
<name>A0A157Z2K7_9BURK</name>
<evidence type="ECO:0000313" key="3">
    <source>
        <dbReference type="Proteomes" id="UP000054596"/>
    </source>
</evidence>
<feature type="signal peptide" evidence="1">
    <location>
        <begin position="1"/>
        <end position="22"/>
    </location>
</feature>
<gene>
    <name evidence="2" type="ORF">AWB82_00057</name>
</gene>
<reference evidence="2" key="1">
    <citation type="submission" date="2016-01" db="EMBL/GenBank/DDBJ databases">
        <authorList>
            <person name="Peeters C."/>
        </authorList>
    </citation>
    <scope>NUCLEOTIDE SEQUENCE [LARGE SCALE GENOMIC DNA]</scope>
    <source>
        <strain evidence="2">LMG 29325</strain>
    </source>
</reference>
<protein>
    <submittedName>
        <fullName evidence="2">Uncharacterized protein</fullName>
    </submittedName>
</protein>
<evidence type="ECO:0000313" key="2">
    <source>
        <dbReference type="EMBL" id="SAK39227.1"/>
    </source>
</evidence>
<keyword evidence="1" id="KW-0732">Signal</keyword>
<accession>A0A157Z2K7</accession>